<name>A0AAD6Q0Q6_9ROSI</name>
<comment type="caution">
    <text evidence="1">The sequence shown here is derived from an EMBL/GenBank/DDBJ whole genome shotgun (WGS) entry which is preliminary data.</text>
</comment>
<sequence>MQFCSDGWVAHGGEAGHVQYPSRLPDADEELFARAPLLQHEFLTPVSLQSPLLKAFFLAGSFIAKVKRECSAAVLDSLDVFHS</sequence>
<evidence type="ECO:0000313" key="1">
    <source>
        <dbReference type="EMBL" id="KAJ6972938.1"/>
    </source>
</evidence>
<dbReference type="Proteomes" id="UP001164929">
    <property type="component" value="Chromosome 14"/>
</dbReference>
<protein>
    <submittedName>
        <fullName evidence="1">Uncharacterized protein</fullName>
    </submittedName>
</protein>
<dbReference type="EMBL" id="JAQIZT010000014">
    <property type="protein sequence ID" value="KAJ6972938.1"/>
    <property type="molecule type" value="Genomic_DNA"/>
</dbReference>
<keyword evidence="2" id="KW-1185">Reference proteome</keyword>
<gene>
    <name evidence="1" type="ORF">NC653_033312</name>
</gene>
<accession>A0AAD6Q0Q6</accession>
<proteinExistence type="predicted"/>
<evidence type="ECO:0000313" key="2">
    <source>
        <dbReference type="Proteomes" id="UP001164929"/>
    </source>
</evidence>
<reference evidence="1" key="1">
    <citation type="journal article" date="2023" name="Mol. Ecol. Resour.">
        <title>Chromosome-level genome assembly of a triploid poplar Populus alba 'Berolinensis'.</title>
        <authorList>
            <person name="Chen S."/>
            <person name="Yu Y."/>
            <person name="Wang X."/>
            <person name="Wang S."/>
            <person name="Zhang T."/>
            <person name="Zhou Y."/>
            <person name="He R."/>
            <person name="Meng N."/>
            <person name="Wang Y."/>
            <person name="Liu W."/>
            <person name="Liu Z."/>
            <person name="Liu J."/>
            <person name="Guo Q."/>
            <person name="Huang H."/>
            <person name="Sederoff R.R."/>
            <person name="Wang G."/>
            <person name="Qu G."/>
            <person name="Chen S."/>
        </authorList>
    </citation>
    <scope>NUCLEOTIDE SEQUENCE</scope>
    <source>
        <strain evidence="1">SC-2020</strain>
    </source>
</reference>
<organism evidence="1 2">
    <name type="scientific">Populus alba x Populus x berolinensis</name>
    <dbReference type="NCBI Taxonomy" id="444605"/>
    <lineage>
        <taxon>Eukaryota</taxon>
        <taxon>Viridiplantae</taxon>
        <taxon>Streptophyta</taxon>
        <taxon>Embryophyta</taxon>
        <taxon>Tracheophyta</taxon>
        <taxon>Spermatophyta</taxon>
        <taxon>Magnoliopsida</taxon>
        <taxon>eudicotyledons</taxon>
        <taxon>Gunneridae</taxon>
        <taxon>Pentapetalae</taxon>
        <taxon>rosids</taxon>
        <taxon>fabids</taxon>
        <taxon>Malpighiales</taxon>
        <taxon>Salicaceae</taxon>
        <taxon>Saliceae</taxon>
        <taxon>Populus</taxon>
    </lineage>
</organism>
<dbReference type="AlphaFoldDB" id="A0AAD6Q0Q6"/>